<evidence type="ECO:0000313" key="8">
    <source>
        <dbReference type="Proteomes" id="UP001164472"/>
    </source>
</evidence>
<dbReference type="Pfam" id="PF01663">
    <property type="entry name" value="Phosphodiest"/>
    <property type="match status" value="1"/>
</dbReference>
<keyword evidence="3 6" id="KW-0732">Signal</keyword>
<reference evidence="7" key="1">
    <citation type="submission" date="2022-07" db="EMBL/GenBank/DDBJ databases">
        <title>Alkalimarinus sp. nov., isolated from gut of a Alitta virens.</title>
        <authorList>
            <person name="Yang A.I."/>
            <person name="Shin N.-R."/>
        </authorList>
    </citation>
    <scope>NUCLEOTIDE SEQUENCE</scope>
    <source>
        <strain evidence="7">FA028</strain>
    </source>
</reference>
<evidence type="ECO:0000256" key="1">
    <source>
        <dbReference type="ARBA" id="ARBA00022553"/>
    </source>
</evidence>
<evidence type="ECO:0000256" key="4">
    <source>
        <dbReference type="PIRSR" id="PIRSR031924-50"/>
    </source>
</evidence>
<dbReference type="PANTHER" id="PTHR10151">
    <property type="entry name" value="ECTONUCLEOTIDE PYROPHOSPHATASE/PHOSPHODIESTERASE"/>
    <property type="match status" value="1"/>
</dbReference>
<dbReference type="KEGG" id="asem:NNL22_16685"/>
<dbReference type="InterPro" id="IPR002591">
    <property type="entry name" value="Phosphodiest/P_Trfase"/>
</dbReference>
<dbReference type="CDD" id="cd16016">
    <property type="entry name" value="AP-SPAP"/>
    <property type="match status" value="1"/>
</dbReference>
<evidence type="ECO:0000256" key="2">
    <source>
        <dbReference type="ARBA" id="ARBA00022723"/>
    </source>
</evidence>
<dbReference type="EMBL" id="CP101527">
    <property type="protein sequence ID" value="UZW74635.1"/>
    <property type="molecule type" value="Genomic_DNA"/>
</dbReference>
<dbReference type="PIRSF" id="PIRSF031924">
    <property type="entry name" value="Pi-irrepressible_AP"/>
    <property type="match status" value="1"/>
</dbReference>
<keyword evidence="2" id="KW-0479">Metal-binding</keyword>
<dbReference type="AlphaFoldDB" id="A0A9E8HHX3"/>
<sequence length="577" mass="63616">MSSFDSSKLILSKCLSIAVLLGAPWLSIAASADDHSPTKNKPKLILQVTVDQLRGDLPTRYYDRLGEGGFKYLWEKGVVYANAFHEHANTETIVGHTTLATGAQPAVHGMVGNVWHDRVTGRTTYNIEDPNYRLLSKGADVNAKTEIDPTQKAAKTEGRSPAAIMVTTFGDELKVNSNGKAKVFGVSIKDRGAVAMAGHTGKAFWFSKAKGEFVTSNYYYDQYPNWVTEWNAKKIPQGYGGKTWSLLHAQKTYLFGDSDDREWETDLAGFGRTFPHSYGPADGKYFTTLLTTSPAGDEITLDFAKTLLVAEKLGKDEITDYLSVSFSSTDYVGHLFGASSLESEDNILRLDRSLAKLFAAVDKQVGLQNTLIVLSADHGGPDTPGYLKAMNIPAGYIDPSSWSKEDAIVRLKKQFNIHGKIIEKYEHPYLYFSKSVIDNKEIDRQELEAAIVKELVALPGIAMAVSSKALQRGNLPETPLYQAVRNNFYAKRSGDVYVVFEPNWFINDFDGLVVASTHGSPWRYDSYVPMVFAGHGIESERVTRQVHTVDIATTLSAYLGIKPPSGAYGHVLGEVFD</sequence>
<evidence type="ECO:0000313" key="7">
    <source>
        <dbReference type="EMBL" id="UZW74635.1"/>
    </source>
</evidence>
<feature type="chain" id="PRO_5038659610" evidence="6">
    <location>
        <begin position="33"/>
        <end position="577"/>
    </location>
</feature>
<dbReference type="Gene3D" id="3.40.720.10">
    <property type="entry name" value="Alkaline Phosphatase, subunit A"/>
    <property type="match status" value="1"/>
</dbReference>
<dbReference type="InterPro" id="IPR026263">
    <property type="entry name" value="Alkaline_phosphatase_prok"/>
</dbReference>
<organism evidence="7 8">
    <name type="scientific">Alkalimarinus sediminis</name>
    <dbReference type="NCBI Taxonomy" id="1632866"/>
    <lineage>
        <taxon>Bacteria</taxon>
        <taxon>Pseudomonadati</taxon>
        <taxon>Pseudomonadota</taxon>
        <taxon>Gammaproteobacteria</taxon>
        <taxon>Alteromonadales</taxon>
        <taxon>Alteromonadaceae</taxon>
        <taxon>Alkalimarinus</taxon>
    </lineage>
</organism>
<dbReference type="SUPFAM" id="SSF53649">
    <property type="entry name" value="Alkaline phosphatase-like"/>
    <property type="match status" value="1"/>
</dbReference>
<dbReference type="Gene3D" id="3.30.1360.150">
    <property type="match status" value="1"/>
</dbReference>
<feature type="binding site" evidence="5">
    <location>
        <position position="113"/>
    </location>
    <ligand>
        <name>substrate</name>
    </ligand>
</feature>
<name>A0A9E8HHX3_9ALTE</name>
<dbReference type="Proteomes" id="UP001164472">
    <property type="component" value="Chromosome"/>
</dbReference>
<feature type="binding site" evidence="5">
    <location>
        <begin position="189"/>
        <end position="191"/>
    </location>
    <ligand>
        <name>substrate</name>
    </ligand>
</feature>
<dbReference type="InterPro" id="IPR017850">
    <property type="entry name" value="Alkaline_phosphatase_core_sf"/>
</dbReference>
<evidence type="ECO:0000256" key="5">
    <source>
        <dbReference type="PIRSR" id="PIRSR031924-51"/>
    </source>
</evidence>
<keyword evidence="8" id="KW-1185">Reference proteome</keyword>
<dbReference type="RefSeq" id="WP_251810062.1">
    <property type="nucleotide sequence ID" value="NZ_CP101527.1"/>
</dbReference>
<gene>
    <name evidence="7" type="ORF">NNL22_16685</name>
</gene>
<dbReference type="GO" id="GO:0046872">
    <property type="term" value="F:metal ion binding"/>
    <property type="evidence" value="ECO:0007669"/>
    <property type="project" value="UniProtKB-KW"/>
</dbReference>
<evidence type="ECO:0000256" key="3">
    <source>
        <dbReference type="ARBA" id="ARBA00022729"/>
    </source>
</evidence>
<proteinExistence type="predicted"/>
<evidence type="ECO:0000256" key="6">
    <source>
        <dbReference type="SAM" id="SignalP"/>
    </source>
</evidence>
<keyword evidence="1 4" id="KW-0597">Phosphoprotein</keyword>
<protein>
    <submittedName>
        <fullName evidence="7">Alkaline phosphatase family protein</fullName>
    </submittedName>
</protein>
<accession>A0A9E8HHX3</accession>
<feature type="signal peptide" evidence="6">
    <location>
        <begin position="1"/>
        <end position="32"/>
    </location>
</feature>
<dbReference type="PANTHER" id="PTHR10151:SF120">
    <property type="entry name" value="BIS(5'-ADENOSYL)-TRIPHOSPHATASE"/>
    <property type="match status" value="1"/>
</dbReference>
<feature type="active site" description="Phosphothreonine intermediate" evidence="4">
    <location>
        <position position="92"/>
    </location>
</feature>
<dbReference type="GO" id="GO:0004035">
    <property type="term" value="F:alkaline phosphatase activity"/>
    <property type="evidence" value="ECO:0007669"/>
    <property type="project" value="InterPro"/>
</dbReference>